<organism evidence="1 2">
    <name type="scientific">Paraglaciecola arctica BSs20135</name>
    <dbReference type="NCBI Taxonomy" id="493475"/>
    <lineage>
        <taxon>Bacteria</taxon>
        <taxon>Pseudomonadati</taxon>
        <taxon>Pseudomonadota</taxon>
        <taxon>Gammaproteobacteria</taxon>
        <taxon>Alteromonadales</taxon>
        <taxon>Alteromonadaceae</taxon>
        <taxon>Paraglaciecola</taxon>
    </lineage>
</organism>
<dbReference type="Proteomes" id="UP000006327">
    <property type="component" value="Unassembled WGS sequence"/>
</dbReference>
<dbReference type="Pfam" id="PF14253">
    <property type="entry name" value="AbiH"/>
    <property type="match status" value="1"/>
</dbReference>
<dbReference type="InterPro" id="IPR025935">
    <property type="entry name" value="AbiH"/>
</dbReference>
<name>K6Z7R8_9ALTE</name>
<dbReference type="EMBL" id="BAEO01000031">
    <property type="protein sequence ID" value="GAC19485.1"/>
    <property type="molecule type" value="Genomic_DNA"/>
</dbReference>
<evidence type="ECO:0008006" key="3">
    <source>
        <dbReference type="Google" id="ProtNLM"/>
    </source>
</evidence>
<keyword evidence="2" id="KW-1185">Reference proteome</keyword>
<dbReference type="eggNOG" id="ENOG502ZARP">
    <property type="taxonomic scope" value="Bacteria"/>
</dbReference>
<comment type="caution">
    <text evidence="1">The sequence shown here is derived from an EMBL/GenBank/DDBJ whole genome shotgun (WGS) entry which is preliminary data.</text>
</comment>
<evidence type="ECO:0000313" key="1">
    <source>
        <dbReference type="EMBL" id="GAC19485.1"/>
    </source>
</evidence>
<dbReference type="OrthoDB" id="5903604at2"/>
<reference evidence="1 2" key="1">
    <citation type="journal article" date="2017" name="Antonie Van Leeuwenhoek">
        <title>Rhizobium rhizosphaerae sp. nov., a novel species isolated from rice rhizosphere.</title>
        <authorList>
            <person name="Zhao J.J."/>
            <person name="Zhang J."/>
            <person name="Zhang R.J."/>
            <person name="Zhang C.W."/>
            <person name="Yin H.Q."/>
            <person name="Zhang X.X."/>
        </authorList>
    </citation>
    <scope>NUCLEOTIDE SEQUENCE [LARGE SCALE GENOMIC DNA]</scope>
    <source>
        <strain evidence="1 2">BSs20135</strain>
    </source>
</reference>
<dbReference type="STRING" id="493475.GARC_2519"/>
<sequence length="292" mass="33885">MNVLYIIGNGFDRWHGLPTSYCDFYKYSKQTLDQYKYFFEQSGVTEPWSDFENNLGEYDWELLYCEYEQPNLSSESFRSSYVYGLEDGITEQTESLVSDITSEFESWVNSIDITNVSPKMCFIPESKFLSFNYTNTLQSVYKVPHGHVKHIHGNVDTREKLIFGHCSMRMEPSEFDEDGYSNSKYFHDAENAARKPLAALKKPVEFIIDNLSHWFDSLTDIDCIVVLGHSLNSVDMPYFKRIFEFNPSAEWVVSCYSTSECEKHRGSLVNIGITIDKIRTCDLDKISEVLDQ</sequence>
<dbReference type="RefSeq" id="WP_007620355.1">
    <property type="nucleotide sequence ID" value="NZ_BAEO01000031.1"/>
</dbReference>
<protein>
    <recommendedName>
        <fullName evidence="3">Bacteriophage abortive infection AbiH</fullName>
    </recommendedName>
</protein>
<accession>K6Z7R8</accession>
<proteinExistence type="predicted"/>
<dbReference type="AlphaFoldDB" id="K6Z7R8"/>
<gene>
    <name evidence="1" type="ORF">GARC_2519</name>
</gene>
<evidence type="ECO:0000313" key="2">
    <source>
        <dbReference type="Proteomes" id="UP000006327"/>
    </source>
</evidence>